<dbReference type="CDD" id="cd06223">
    <property type="entry name" value="PRTases_typeI"/>
    <property type="match status" value="1"/>
</dbReference>
<evidence type="ECO:0000313" key="4">
    <source>
        <dbReference type="EMBL" id="RZU01899.1"/>
    </source>
</evidence>
<dbReference type="AlphaFoldDB" id="A0A4Q7VZZ3"/>
<proteinExistence type="predicted"/>
<keyword evidence="1" id="KW-0808">Transferase</keyword>
<dbReference type="Proteomes" id="UP000292027">
    <property type="component" value="Unassembled WGS sequence"/>
</dbReference>
<feature type="domain" description="Phosphoribosyltransferase" evidence="3">
    <location>
        <begin position="93"/>
        <end position="181"/>
    </location>
</feature>
<dbReference type="Gene3D" id="3.40.50.2020">
    <property type="match status" value="1"/>
</dbReference>
<evidence type="ECO:0000256" key="1">
    <source>
        <dbReference type="ARBA" id="ARBA00022679"/>
    </source>
</evidence>
<dbReference type="InterPro" id="IPR000836">
    <property type="entry name" value="PRTase_dom"/>
</dbReference>
<dbReference type="GO" id="GO:0006166">
    <property type="term" value="P:purine ribonucleoside salvage"/>
    <property type="evidence" value="ECO:0007669"/>
    <property type="project" value="UniProtKB-KW"/>
</dbReference>
<name>A0A4Q7VZZ3_9ACTN</name>
<comment type="caution">
    <text evidence="4">The sequence shown here is derived from an EMBL/GenBank/DDBJ whole genome shotgun (WGS) entry which is preliminary data.</text>
</comment>
<keyword evidence="4" id="KW-0328">Glycosyltransferase</keyword>
<evidence type="ECO:0000256" key="2">
    <source>
        <dbReference type="ARBA" id="ARBA00022726"/>
    </source>
</evidence>
<dbReference type="InterPro" id="IPR050118">
    <property type="entry name" value="Pur/Pyrimidine_PRTase"/>
</dbReference>
<dbReference type="SUPFAM" id="SSF53271">
    <property type="entry name" value="PRTase-like"/>
    <property type="match status" value="1"/>
</dbReference>
<dbReference type="EMBL" id="SHKR01000018">
    <property type="protein sequence ID" value="RZU01899.1"/>
    <property type="molecule type" value="Genomic_DNA"/>
</dbReference>
<dbReference type="GO" id="GO:0016757">
    <property type="term" value="F:glycosyltransferase activity"/>
    <property type="evidence" value="ECO:0007669"/>
    <property type="project" value="UniProtKB-KW"/>
</dbReference>
<dbReference type="PANTHER" id="PTHR43864:SF1">
    <property type="entry name" value="XANTHINE PHOSPHORIBOSYLTRANSFERASE"/>
    <property type="match status" value="1"/>
</dbReference>
<protein>
    <submittedName>
        <fullName evidence="4">Orotate phosphoribosyltransferase</fullName>
    </submittedName>
</protein>
<evidence type="ECO:0000259" key="3">
    <source>
        <dbReference type="Pfam" id="PF00156"/>
    </source>
</evidence>
<gene>
    <name evidence="4" type="ORF">EV645_8004</name>
</gene>
<sequence length="246" mass="26116">MTTNRTTLANPRRTRLVGRGDIARLTAVPAIKTDLILRLATVPGLVRPGVSHWDMKTRLPLHPLSNENAYGDPQLLHDLAVPGAKFARRMGADVVVGAETGGIPLATAVALAGDLPFAFARKPGYVGHEDHEPRVRGASVAGRRVLLVDDAVSSGTALEAFADELQSEGAILVGVFTLVDMRDVATSVAPITKTLPIESVATYLEVLDAATDAGILDPAVHQLAVNALVNHWTNDDPRWSLLDHAA</sequence>
<keyword evidence="2" id="KW-0660">Purine salvage</keyword>
<evidence type="ECO:0000313" key="5">
    <source>
        <dbReference type="Proteomes" id="UP000292027"/>
    </source>
</evidence>
<dbReference type="Pfam" id="PF00156">
    <property type="entry name" value="Pribosyltran"/>
    <property type="match status" value="1"/>
</dbReference>
<reference evidence="4 5" key="1">
    <citation type="journal article" date="2015" name="Stand. Genomic Sci.">
        <title>Genomic Encyclopedia of Bacterial and Archaeal Type Strains, Phase III: the genomes of soil and plant-associated and newly described type strains.</title>
        <authorList>
            <person name="Whitman W.B."/>
            <person name="Woyke T."/>
            <person name="Klenk H.P."/>
            <person name="Zhou Y."/>
            <person name="Lilburn T.G."/>
            <person name="Beck B.J."/>
            <person name="De Vos P."/>
            <person name="Vandamme P."/>
            <person name="Eisen J.A."/>
            <person name="Garrity G."/>
            <person name="Hugenholtz P."/>
            <person name="Kyrpides N.C."/>
        </authorList>
    </citation>
    <scope>NUCLEOTIDE SEQUENCE [LARGE SCALE GENOMIC DNA]</scope>
    <source>
        <strain evidence="4 5">VKM Ac-2540</strain>
    </source>
</reference>
<organism evidence="4 5">
    <name type="scientific">Kribbella rubisoli</name>
    <dbReference type="NCBI Taxonomy" id="3075929"/>
    <lineage>
        <taxon>Bacteria</taxon>
        <taxon>Bacillati</taxon>
        <taxon>Actinomycetota</taxon>
        <taxon>Actinomycetes</taxon>
        <taxon>Propionibacteriales</taxon>
        <taxon>Kribbellaceae</taxon>
        <taxon>Kribbella</taxon>
    </lineage>
</organism>
<accession>A0A4Q7VZZ3</accession>
<dbReference type="InterPro" id="IPR029057">
    <property type="entry name" value="PRTase-like"/>
</dbReference>
<keyword evidence="5" id="KW-1185">Reference proteome</keyword>
<dbReference type="PANTHER" id="PTHR43864">
    <property type="entry name" value="HYPOXANTHINE/GUANINE PHOSPHORIBOSYLTRANSFERASE"/>
    <property type="match status" value="1"/>
</dbReference>